<keyword evidence="1" id="KW-1133">Transmembrane helix</keyword>
<dbReference type="RefSeq" id="WP_147703913.1">
    <property type="nucleotide sequence ID" value="NZ_VDUY01000003.1"/>
</dbReference>
<protein>
    <recommendedName>
        <fullName evidence="2">Putative Flp pilus-assembly TadG-like N-terminal domain-containing protein</fullName>
    </recommendedName>
</protein>
<dbReference type="Pfam" id="PF13400">
    <property type="entry name" value="Tad"/>
    <property type="match status" value="1"/>
</dbReference>
<keyword evidence="1" id="KW-0472">Membrane</keyword>
<keyword evidence="1" id="KW-0812">Transmembrane</keyword>
<dbReference type="AlphaFoldDB" id="A0A5C8NXI1"/>
<name>A0A5C8NXI1_9BURK</name>
<sequence>MHARALRRDALCSRARARRAPLGRVPVRAAQLGQALALGLVLLMAGALGLFFLFSTGQTLDTRQRLDNAADAAAWSAALWRARVLNFHAYSNRAIIAQEVAVAQAVTLTSWAKYFERFTANASVLAAVYPPVATVISAAASIAAQARQMTERAAADEIGWRADPVLGYKQLLLRSQALLHRSADTFGMGAVANEVARANDPRFFAFAMSDAGGYERFTRRWAGDPERERLQKLVLGALDNFTAGPRSLDLRLLLLPSSCVGTTLDFDKWFQWYRKRGGTVMTSLDRWESADTGSIHDWRRRRFFFGGCRDRENLPLGWGAAEATNGTPAGWLLAMPGGTQDNGGATVLAAFDIAGAGYWGFQHYDGIARVRDLDYAALDNPRFPVTRVAVLARIEGNTVRTANTLNVGTGRLRLFERFAGGRMWSLASAEAYFRRPPGAPARIEYASLYSPYWQARLVQPTSAERAAAAAYVR</sequence>
<dbReference type="InterPro" id="IPR028087">
    <property type="entry name" value="Tad_N"/>
</dbReference>
<dbReference type="OrthoDB" id="5493674at2"/>
<evidence type="ECO:0000313" key="3">
    <source>
        <dbReference type="EMBL" id="TXL65999.1"/>
    </source>
</evidence>
<feature type="domain" description="Putative Flp pilus-assembly TadG-like N-terminal" evidence="2">
    <location>
        <begin position="33"/>
        <end position="78"/>
    </location>
</feature>
<dbReference type="Proteomes" id="UP000321548">
    <property type="component" value="Unassembled WGS sequence"/>
</dbReference>
<evidence type="ECO:0000256" key="1">
    <source>
        <dbReference type="SAM" id="Phobius"/>
    </source>
</evidence>
<feature type="transmembrane region" description="Helical" evidence="1">
    <location>
        <begin position="35"/>
        <end position="54"/>
    </location>
</feature>
<evidence type="ECO:0000259" key="2">
    <source>
        <dbReference type="Pfam" id="PF13400"/>
    </source>
</evidence>
<dbReference type="EMBL" id="VDUY01000003">
    <property type="protein sequence ID" value="TXL65999.1"/>
    <property type="molecule type" value="Genomic_DNA"/>
</dbReference>
<comment type="caution">
    <text evidence="3">The sequence shown here is derived from an EMBL/GenBank/DDBJ whole genome shotgun (WGS) entry which is preliminary data.</text>
</comment>
<evidence type="ECO:0000313" key="4">
    <source>
        <dbReference type="Proteomes" id="UP000321548"/>
    </source>
</evidence>
<keyword evidence="4" id="KW-1185">Reference proteome</keyword>
<proteinExistence type="predicted"/>
<organism evidence="3 4">
    <name type="scientific">Zeimonas arvi</name>
    <dbReference type="NCBI Taxonomy" id="2498847"/>
    <lineage>
        <taxon>Bacteria</taxon>
        <taxon>Pseudomonadati</taxon>
        <taxon>Pseudomonadota</taxon>
        <taxon>Betaproteobacteria</taxon>
        <taxon>Burkholderiales</taxon>
        <taxon>Burkholderiaceae</taxon>
        <taxon>Zeimonas</taxon>
    </lineage>
</organism>
<gene>
    <name evidence="3" type="ORF">FHP08_07935</name>
</gene>
<reference evidence="3 4" key="1">
    <citation type="submission" date="2019-06" db="EMBL/GenBank/DDBJ databases">
        <title>Quisquiliibacterium sp. nov., isolated from a maize field.</title>
        <authorList>
            <person name="Lin S.-Y."/>
            <person name="Tsai C.-F."/>
            <person name="Young C.-C."/>
        </authorList>
    </citation>
    <scope>NUCLEOTIDE SEQUENCE [LARGE SCALE GENOMIC DNA]</scope>
    <source>
        <strain evidence="3 4">CC-CFT501</strain>
    </source>
</reference>
<accession>A0A5C8NXI1</accession>